<gene>
    <name evidence="1" type="ORF">D3273_26420</name>
</gene>
<evidence type="ECO:0000313" key="2">
    <source>
        <dbReference type="Proteomes" id="UP000290759"/>
    </source>
</evidence>
<keyword evidence="2" id="KW-1185">Reference proteome</keyword>
<evidence type="ECO:0000313" key="1">
    <source>
        <dbReference type="EMBL" id="RYC28973.1"/>
    </source>
</evidence>
<feature type="non-terminal residue" evidence="1">
    <location>
        <position position="26"/>
    </location>
</feature>
<dbReference type="EMBL" id="QYBB01000084">
    <property type="protein sequence ID" value="RYC28973.1"/>
    <property type="molecule type" value="Genomic_DNA"/>
</dbReference>
<proteinExistence type="predicted"/>
<accession>A0A4Q2TY17</accession>
<protein>
    <submittedName>
        <fullName evidence="1">SOS response-associated peptidase</fullName>
    </submittedName>
</protein>
<dbReference type="Proteomes" id="UP000290759">
    <property type="component" value="Unassembled WGS sequence"/>
</dbReference>
<name>A0A4Q2TY17_9HYPH</name>
<organism evidence="1 2">
    <name type="scientific">Lichenibacterium minor</name>
    <dbReference type="NCBI Taxonomy" id="2316528"/>
    <lineage>
        <taxon>Bacteria</taxon>
        <taxon>Pseudomonadati</taxon>
        <taxon>Pseudomonadota</taxon>
        <taxon>Alphaproteobacteria</taxon>
        <taxon>Hyphomicrobiales</taxon>
        <taxon>Lichenihabitantaceae</taxon>
        <taxon>Lichenibacterium</taxon>
    </lineage>
</organism>
<sequence>MIMCGRFSQRYTWSEVHAFLDVIGAP</sequence>
<reference evidence="1 2" key="1">
    <citation type="submission" date="2018-12" db="EMBL/GenBank/DDBJ databases">
        <authorList>
            <person name="Grouzdev D.S."/>
            <person name="Krutkina M.S."/>
        </authorList>
    </citation>
    <scope>NUCLEOTIDE SEQUENCE [LARGE SCALE GENOMIC DNA]</scope>
    <source>
        <strain evidence="1 2">RmlP026</strain>
    </source>
</reference>
<comment type="caution">
    <text evidence="1">The sequence shown here is derived from an EMBL/GenBank/DDBJ whole genome shotgun (WGS) entry which is preliminary data.</text>
</comment>
<reference evidence="1 2" key="2">
    <citation type="submission" date="2019-02" db="EMBL/GenBank/DDBJ databases">
        <title>'Lichenibacterium ramalinii' gen. nov. sp. nov., 'Lichenibacterium minor' gen. nov. sp. nov.</title>
        <authorList>
            <person name="Pankratov T."/>
        </authorList>
    </citation>
    <scope>NUCLEOTIDE SEQUENCE [LARGE SCALE GENOMIC DNA]</scope>
    <source>
        <strain evidence="1 2">RmlP026</strain>
    </source>
</reference>
<dbReference type="AlphaFoldDB" id="A0A4Q2TY17"/>